<comment type="caution">
    <text evidence="2">The sequence shown here is derived from an EMBL/GenBank/DDBJ whole genome shotgun (WGS) entry which is preliminary data.</text>
</comment>
<reference evidence="2" key="1">
    <citation type="journal article" date="2022" name="Int. J. Mol. Sci.">
        <title>Draft Genome of Tanacetum Coccineum: Genomic Comparison of Closely Related Tanacetum-Family Plants.</title>
        <authorList>
            <person name="Yamashiro T."/>
            <person name="Shiraishi A."/>
            <person name="Nakayama K."/>
            <person name="Satake H."/>
        </authorList>
    </citation>
    <scope>NUCLEOTIDE SEQUENCE</scope>
</reference>
<evidence type="ECO:0000256" key="1">
    <source>
        <dbReference type="SAM" id="MobiDB-lite"/>
    </source>
</evidence>
<evidence type="ECO:0000313" key="3">
    <source>
        <dbReference type="Proteomes" id="UP001151760"/>
    </source>
</evidence>
<dbReference type="EMBL" id="BQNB010018638">
    <property type="protein sequence ID" value="GJT76608.1"/>
    <property type="molecule type" value="Genomic_DNA"/>
</dbReference>
<name>A0ABQ5GM55_9ASTR</name>
<accession>A0ABQ5GM55</accession>
<keyword evidence="3" id="KW-1185">Reference proteome</keyword>
<feature type="compositionally biased region" description="Basic and acidic residues" evidence="1">
    <location>
        <begin position="111"/>
        <end position="126"/>
    </location>
</feature>
<feature type="compositionally biased region" description="Basic and acidic residues" evidence="1">
    <location>
        <begin position="155"/>
        <end position="169"/>
    </location>
</feature>
<evidence type="ECO:0000313" key="2">
    <source>
        <dbReference type="EMBL" id="GJT76608.1"/>
    </source>
</evidence>
<feature type="compositionally biased region" description="Low complexity" evidence="1">
    <location>
        <begin position="127"/>
        <end position="136"/>
    </location>
</feature>
<gene>
    <name evidence="2" type="ORF">Tco_1043333</name>
</gene>
<protein>
    <submittedName>
        <fullName evidence="2">Uncharacterized protein</fullName>
    </submittedName>
</protein>
<organism evidence="2 3">
    <name type="scientific">Tanacetum coccineum</name>
    <dbReference type="NCBI Taxonomy" id="301880"/>
    <lineage>
        <taxon>Eukaryota</taxon>
        <taxon>Viridiplantae</taxon>
        <taxon>Streptophyta</taxon>
        <taxon>Embryophyta</taxon>
        <taxon>Tracheophyta</taxon>
        <taxon>Spermatophyta</taxon>
        <taxon>Magnoliopsida</taxon>
        <taxon>eudicotyledons</taxon>
        <taxon>Gunneridae</taxon>
        <taxon>Pentapetalae</taxon>
        <taxon>asterids</taxon>
        <taxon>campanulids</taxon>
        <taxon>Asterales</taxon>
        <taxon>Asteraceae</taxon>
        <taxon>Asteroideae</taxon>
        <taxon>Anthemideae</taxon>
        <taxon>Anthemidinae</taxon>
        <taxon>Tanacetum</taxon>
    </lineage>
</organism>
<feature type="region of interest" description="Disordered" evidence="1">
    <location>
        <begin position="88"/>
        <end position="186"/>
    </location>
</feature>
<reference evidence="2" key="2">
    <citation type="submission" date="2022-01" db="EMBL/GenBank/DDBJ databases">
        <authorList>
            <person name="Yamashiro T."/>
            <person name="Shiraishi A."/>
            <person name="Satake H."/>
            <person name="Nakayama K."/>
        </authorList>
    </citation>
    <scope>NUCLEOTIDE SEQUENCE</scope>
</reference>
<dbReference type="Proteomes" id="UP001151760">
    <property type="component" value="Unassembled WGS sequence"/>
</dbReference>
<proteinExistence type="predicted"/>
<sequence length="271" mass="31203">MIERNVTDSLEADVLAKYSSLPKSTYEAAASLSEFELTKILMNKMEEHKSYLRAYYKRELYDALVKSYNTDKDLFDTYGEVLTLKRSRDDKYKDQDPSTGSDRGTKRRKSSKDTESSRDLKSKESKSTSSSKGTSRSQHKSSGKFAHFDTGNNDKQPDDEAASKIDWFKKPKQPPTPDPDWNKRQHVDFRPPRTWISNIARAENPLTSFDELMDTPIDFSVFVMNRLNITNLTQELLVGPAFNLLKGTCKSRTELEYHFEECFKATTEQLD</sequence>